<organism evidence="2">
    <name type="scientific">marine metagenome</name>
    <dbReference type="NCBI Taxonomy" id="408172"/>
    <lineage>
        <taxon>unclassified sequences</taxon>
        <taxon>metagenomes</taxon>
        <taxon>ecological metagenomes</taxon>
    </lineage>
</organism>
<dbReference type="PANTHER" id="PTHR43283">
    <property type="entry name" value="BETA-LACTAMASE-RELATED"/>
    <property type="match status" value="1"/>
</dbReference>
<dbReference type="EMBL" id="UINC01134324">
    <property type="protein sequence ID" value="SVD17799.1"/>
    <property type="molecule type" value="Genomic_DNA"/>
</dbReference>
<dbReference type="Gene3D" id="3.40.710.10">
    <property type="entry name" value="DD-peptidase/beta-lactamase superfamily"/>
    <property type="match status" value="1"/>
</dbReference>
<evidence type="ECO:0000313" key="2">
    <source>
        <dbReference type="EMBL" id="SVD17799.1"/>
    </source>
</evidence>
<evidence type="ECO:0000259" key="1">
    <source>
        <dbReference type="Pfam" id="PF00144"/>
    </source>
</evidence>
<protein>
    <recommendedName>
        <fullName evidence="1">Beta-lactamase-related domain-containing protein</fullName>
    </recommendedName>
</protein>
<gene>
    <name evidence="2" type="ORF">METZ01_LOCUS370653</name>
</gene>
<dbReference type="InterPro" id="IPR050789">
    <property type="entry name" value="Diverse_Enzym_Activities"/>
</dbReference>
<dbReference type="InterPro" id="IPR001466">
    <property type="entry name" value="Beta-lactam-related"/>
</dbReference>
<dbReference type="SUPFAM" id="SSF56601">
    <property type="entry name" value="beta-lactamase/transpeptidase-like"/>
    <property type="match status" value="1"/>
</dbReference>
<dbReference type="Pfam" id="PF00144">
    <property type="entry name" value="Beta-lactamase"/>
    <property type="match status" value="1"/>
</dbReference>
<feature type="non-terminal residue" evidence="2">
    <location>
        <position position="304"/>
    </location>
</feature>
<name>A0A382T6L6_9ZZZZ</name>
<reference evidence="2" key="1">
    <citation type="submission" date="2018-05" db="EMBL/GenBank/DDBJ databases">
        <authorList>
            <person name="Lanie J.A."/>
            <person name="Ng W.-L."/>
            <person name="Kazmierczak K.M."/>
            <person name="Andrzejewski T.M."/>
            <person name="Davidsen T.M."/>
            <person name="Wayne K.J."/>
            <person name="Tettelin H."/>
            <person name="Glass J.I."/>
            <person name="Rusch D."/>
            <person name="Podicherti R."/>
            <person name="Tsui H.-C.T."/>
            <person name="Winkler M.E."/>
        </authorList>
    </citation>
    <scope>NUCLEOTIDE SEQUENCE</scope>
</reference>
<sequence>QAITLLDREFQSGQHGYVDSMLIIRNGRMVFEAYYEYDYQKINAPLISNQPGPWNYYDIKWHPYYQGSELHTVQSSTKSVMSALVGIAINRGDLPATSAVLGELLPHRNINDPQKAAITLDNVLTMRSGFEWEEDVSYWDPSNDAIRVESSNDWVAYLLNKPMSHDQGTTYKYNSTNTQLMSEFVSTATGQALDDYANQLLFKPIGIKKYFWKDAPEGFKDVAGGLYFTAQDFARFALLYETEGLWNDKQVIPSEWVTRSIQPHIKDTFPDDPGFNVGYGYQWWIYNDGTDGGPVMYGSWGWGG</sequence>
<proteinExistence type="predicted"/>
<dbReference type="AlphaFoldDB" id="A0A382T6L6"/>
<dbReference type="PANTHER" id="PTHR43283:SF7">
    <property type="entry name" value="BETA-LACTAMASE-RELATED DOMAIN-CONTAINING PROTEIN"/>
    <property type="match status" value="1"/>
</dbReference>
<feature type="domain" description="Beta-lactamase-related" evidence="1">
    <location>
        <begin position="20"/>
        <end position="302"/>
    </location>
</feature>
<dbReference type="InterPro" id="IPR012338">
    <property type="entry name" value="Beta-lactam/transpept-like"/>
</dbReference>
<accession>A0A382T6L6</accession>
<feature type="non-terminal residue" evidence="2">
    <location>
        <position position="1"/>
    </location>
</feature>